<evidence type="ECO:0000313" key="2">
    <source>
        <dbReference type="Proteomes" id="UP000245657"/>
    </source>
</evidence>
<dbReference type="OrthoDB" id="134019at2157"/>
<keyword evidence="2" id="KW-1185">Reference proteome</keyword>
<sequence length="344" mass="37769">MNCPVCGQDHICYAQDLISRRHEIFSPCSDCCRAVRDKTGPPEDSPPPPCHCGRAFIDDVYARLYFLLVDAGLFSGDEALSAVGIPLIDPGIFLRSPPFLPTRSLILISSVFDDDSAHRAYHEIPQISAILKEGKDPPGVGDCADTESHVCSEHRLLCGCDVRADLFPTSHGPVVAYKKQGASHIEFPHGVDPKIRSVETAIRRVHPSLFVDACSGVGTLGITGGVLGVHHIVLNDPWYAAAYFSGFNLLVNKESLGLDECEFAMDFPHLSREKLLDGPLPVAEGFGAEKKVEVFQGRMELLSPLIHDHDVLTVFDPFNKKKFRQNHSFLQGWENDVGGEVFIP</sequence>
<dbReference type="GeneID" id="97547438"/>
<reference evidence="1 2" key="1">
    <citation type="submission" date="2018-05" db="EMBL/GenBank/DDBJ databases">
        <title>Draft genome of Methanospirillum lacunae Ki8-1.</title>
        <authorList>
            <person name="Dueholm M.S."/>
            <person name="Nielsen P.H."/>
            <person name="Bakmann L.F."/>
            <person name="Otzen D.E."/>
        </authorList>
    </citation>
    <scope>NUCLEOTIDE SEQUENCE [LARGE SCALE GENOMIC DNA]</scope>
    <source>
        <strain evidence="1 2">Ki8-1</strain>
    </source>
</reference>
<dbReference type="RefSeq" id="WP_109969986.1">
    <property type="nucleotide sequence ID" value="NZ_CP176093.1"/>
</dbReference>
<dbReference type="AlphaFoldDB" id="A0A2V2N352"/>
<name>A0A2V2N352_9EURY</name>
<accession>A0A2V2N352</accession>
<protein>
    <recommendedName>
        <fullName evidence="3">Methyltransferase</fullName>
    </recommendedName>
</protein>
<dbReference type="Proteomes" id="UP000245657">
    <property type="component" value="Unassembled WGS sequence"/>
</dbReference>
<comment type="caution">
    <text evidence="1">The sequence shown here is derived from an EMBL/GenBank/DDBJ whole genome shotgun (WGS) entry which is preliminary data.</text>
</comment>
<proteinExistence type="predicted"/>
<evidence type="ECO:0000313" key="1">
    <source>
        <dbReference type="EMBL" id="PWR69921.1"/>
    </source>
</evidence>
<dbReference type="EMBL" id="QGMY01000017">
    <property type="protein sequence ID" value="PWR69921.1"/>
    <property type="molecule type" value="Genomic_DNA"/>
</dbReference>
<organism evidence="1 2">
    <name type="scientific">Methanospirillum lacunae</name>
    <dbReference type="NCBI Taxonomy" id="668570"/>
    <lineage>
        <taxon>Archaea</taxon>
        <taxon>Methanobacteriati</taxon>
        <taxon>Methanobacteriota</taxon>
        <taxon>Stenosarchaea group</taxon>
        <taxon>Methanomicrobia</taxon>
        <taxon>Methanomicrobiales</taxon>
        <taxon>Methanospirillaceae</taxon>
        <taxon>Methanospirillum</taxon>
    </lineage>
</organism>
<evidence type="ECO:0008006" key="3">
    <source>
        <dbReference type="Google" id="ProtNLM"/>
    </source>
</evidence>
<gene>
    <name evidence="1" type="ORF">DK846_15915</name>
</gene>